<dbReference type="AlphaFoldDB" id="A0AAP0G675"/>
<dbReference type="Proteomes" id="UP001418222">
    <property type="component" value="Unassembled WGS sequence"/>
</dbReference>
<reference evidence="3 4" key="1">
    <citation type="journal article" date="2022" name="Nat. Plants">
        <title>Genomes of leafy and leafless Platanthera orchids illuminate the evolution of mycoheterotrophy.</title>
        <authorList>
            <person name="Li M.H."/>
            <person name="Liu K.W."/>
            <person name="Li Z."/>
            <person name="Lu H.C."/>
            <person name="Ye Q.L."/>
            <person name="Zhang D."/>
            <person name="Wang J.Y."/>
            <person name="Li Y.F."/>
            <person name="Zhong Z.M."/>
            <person name="Liu X."/>
            <person name="Yu X."/>
            <person name="Liu D.K."/>
            <person name="Tu X.D."/>
            <person name="Liu B."/>
            <person name="Hao Y."/>
            <person name="Liao X.Y."/>
            <person name="Jiang Y.T."/>
            <person name="Sun W.H."/>
            <person name="Chen J."/>
            <person name="Chen Y.Q."/>
            <person name="Ai Y."/>
            <person name="Zhai J.W."/>
            <person name="Wu S.S."/>
            <person name="Zhou Z."/>
            <person name="Hsiao Y.Y."/>
            <person name="Wu W.L."/>
            <person name="Chen Y.Y."/>
            <person name="Lin Y.F."/>
            <person name="Hsu J.L."/>
            <person name="Li C.Y."/>
            <person name="Wang Z.W."/>
            <person name="Zhao X."/>
            <person name="Zhong W.Y."/>
            <person name="Ma X.K."/>
            <person name="Ma L."/>
            <person name="Huang J."/>
            <person name="Chen G.Z."/>
            <person name="Huang M.Z."/>
            <person name="Huang L."/>
            <person name="Peng D.H."/>
            <person name="Luo Y.B."/>
            <person name="Zou S.Q."/>
            <person name="Chen S.P."/>
            <person name="Lan S."/>
            <person name="Tsai W.C."/>
            <person name="Van de Peer Y."/>
            <person name="Liu Z.J."/>
        </authorList>
    </citation>
    <scope>NUCLEOTIDE SEQUENCE [LARGE SCALE GENOMIC DNA]</scope>
    <source>
        <strain evidence="3">Lor287</strain>
    </source>
</reference>
<protein>
    <recommendedName>
        <fullName evidence="2">Transposase MuDR plant domain-containing protein</fullName>
    </recommendedName>
</protein>
<comment type="caution">
    <text evidence="3">The sequence shown here is derived from an EMBL/GenBank/DDBJ whole genome shotgun (WGS) entry which is preliminary data.</text>
</comment>
<proteinExistence type="predicted"/>
<name>A0AAP0G675_9ASPA</name>
<dbReference type="InterPro" id="IPR004332">
    <property type="entry name" value="Transposase_MuDR"/>
</dbReference>
<evidence type="ECO:0000313" key="4">
    <source>
        <dbReference type="Proteomes" id="UP001418222"/>
    </source>
</evidence>
<evidence type="ECO:0000256" key="1">
    <source>
        <dbReference type="SAM" id="MobiDB-lite"/>
    </source>
</evidence>
<dbReference type="EMBL" id="JBBWWQ010000009">
    <property type="protein sequence ID" value="KAK8939250.1"/>
    <property type="molecule type" value="Genomic_DNA"/>
</dbReference>
<feature type="region of interest" description="Disordered" evidence="1">
    <location>
        <begin position="22"/>
        <end position="49"/>
    </location>
</feature>
<keyword evidence="4" id="KW-1185">Reference proteome</keyword>
<feature type="compositionally biased region" description="Acidic residues" evidence="1">
    <location>
        <begin position="31"/>
        <end position="40"/>
    </location>
</feature>
<organism evidence="3 4">
    <name type="scientific">Platanthera zijinensis</name>
    <dbReference type="NCBI Taxonomy" id="2320716"/>
    <lineage>
        <taxon>Eukaryota</taxon>
        <taxon>Viridiplantae</taxon>
        <taxon>Streptophyta</taxon>
        <taxon>Embryophyta</taxon>
        <taxon>Tracheophyta</taxon>
        <taxon>Spermatophyta</taxon>
        <taxon>Magnoliopsida</taxon>
        <taxon>Liliopsida</taxon>
        <taxon>Asparagales</taxon>
        <taxon>Orchidaceae</taxon>
        <taxon>Orchidoideae</taxon>
        <taxon>Orchideae</taxon>
        <taxon>Orchidinae</taxon>
        <taxon>Platanthera</taxon>
    </lineage>
</organism>
<gene>
    <name evidence="3" type="ORF">KSP39_PZI010837</name>
</gene>
<dbReference type="Pfam" id="PF03108">
    <property type="entry name" value="DBD_Tnp_Mut"/>
    <property type="match status" value="1"/>
</dbReference>
<feature type="domain" description="Transposase MuDR plant" evidence="2">
    <location>
        <begin position="122"/>
        <end position="184"/>
    </location>
</feature>
<sequence>MSRYVDMDWDNIAVDEIFVEEGHVGSSSDSESIEEGESTDENSSFAGDDLNYSDFEENDLLIDGNIENEIELVGERVESHQPMRMIVGVHVKECGSQSSSKTEKGKSLEVQVYDGNASNSDFEFDVGLCFNTPDDFRTAVRMYATKHGKPLKFTKNCSDKIQVTCDCGWVMFASSMSKNEKTFQVKTIKGDHNCYRVVNSLHCNSKYLANKYEHNIRSNPEWPVNSMQEIMQRDNKTSLSVWKMYRAKKHVSILSSGTKLEQYAKL</sequence>
<accession>A0AAP0G675</accession>
<evidence type="ECO:0000313" key="3">
    <source>
        <dbReference type="EMBL" id="KAK8939250.1"/>
    </source>
</evidence>
<evidence type="ECO:0000259" key="2">
    <source>
        <dbReference type="Pfam" id="PF03108"/>
    </source>
</evidence>
<dbReference type="PANTHER" id="PTHR31973">
    <property type="entry name" value="POLYPROTEIN, PUTATIVE-RELATED"/>
    <property type="match status" value="1"/>
</dbReference>
<dbReference type="PANTHER" id="PTHR31973:SF187">
    <property type="entry name" value="MUTATOR TRANSPOSASE MUDRA PROTEIN"/>
    <property type="match status" value="1"/>
</dbReference>